<evidence type="ECO:0000313" key="2">
    <source>
        <dbReference type="Proteomes" id="UP000828941"/>
    </source>
</evidence>
<protein>
    <submittedName>
        <fullName evidence="1">Uncharacterized protein</fullName>
    </submittedName>
</protein>
<dbReference type="EMBL" id="CM039433">
    <property type="protein sequence ID" value="KAI4328331.1"/>
    <property type="molecule type" value="Genomic_DNA"/>
</dbReference>
<organism evidence="1 2">
    <name type="scientific">Bauhinia variegata</name>
    <name type="common">Purple orchid tree</name>
    <name type="synonym">Phanera variegata</name>
    <dbReference type="NCBI Taxonomy" id="167791"/>
    <lineage>
        <taxon>Eukaryota</taxon>
        <taxon>Viridiplantae</taxon>
        <taxon>Streptophyta</taxon>
        <taxon>Embryophyta</taxon>
        <taxon>Tracheophyta</taxon>
        <taxon>Spermatophyta</taxon>
        <taxon>Magnoliopsida</taxon>
        <taxon>eudicotyledons</taxon>
        <taxon>Gunneridae</taxon>
        <taxon>Pentapetalae</taxon>
        <taxon>rosids</taxon>
        <taxon>fabids</taxon>
        <taxon>Fabales</taxon>
        <taxon>Fabaceae</taxon>
        <taxon>Cercidoideae</taxon>
        <taxon>Cercideae</taxon>
        <taxon>Bauhiniinae</taxon>
        <taxon>Bauhinia</taxon>
    </lineage>
</organism>
<proteinExistence type="predicted"/>
<gene>
    <name evidence="1" type="ORF">L6164_020691</name>
</gene>
<dbReference type="Proteomes" id="UP000828941">
    <property type="component" value="Chromosome 8"/>
</dbReference>
<accession>A0ACB9MXC7</accession>
<comment type="caution">
    <text evidence="1">The sequence shown here is derived from an EMBL/GenBank/DDBJ whole genome shotgun (WGS) entry which is preliminary data.</text>
</comment>
<evidence type="ECO:0000313" key="1">
    <source>
        <dbReference type="EMBL" id="KAI4328331.1"/>
    </source>
</evidence>
<sequence length="124" mass="13741">MANKHSRSSDQEKKSICELSILLVSNIVKLSTSLRVAGLGFCTNNLPAEPQEDNEKSSEGTRKGTVVLEQKPCKKEAIEENIDATASIYIRQIREKIDNKKNNAAGKSFLGLPYQPHHLGYTVK</sequence>
<keyword evidence="2" id="KW-1185">Reference proteome</keyword>
<reference evidence="1 2" key="1">
    <citation type="journal article" date="2022" name="DNA Res.">
        <title>Chromosomal-level genome assembly of the orchid tree Bauhinia variegata (Leguminosae; Cercidoideae) supports the allotetraploid origin hypothesis of Bauhinia.</title>
        <authorList>
            <person name="Zhong Y."/>
            <person name="Chen Y."/>
            <person name="Zheng D."/>
            <person name="Pang J."/>
            <person name="Liu Y."/>
            <person name="Luo S."/>
            <person name="Meng S."/>
            <person name="Qian L."/>
            <person name="Wei D."/>
            <person name="Dai S."/>
            <person name="Zhou R."/>
        </authorList>
    </citation>
    <scope>NUCLEOTIDE SEQUENCE [LARGE SCALE GENOMIC DNA]</scope>
    <source>
        <strain evidence="1">BV-YZ2020</strain>
    </source>
</reference>
<name>A0ACB9MXC7_BAUVA</name>